<dbReference type="SUPFAM" id="SSF52121">
    <property type="entry name" value="Lumazine synthase"/>
    <property type="match status" value="1"/>
</dbReference>
<dbReference type="InterPro" id="IPR002180">
    <property type="entry name" value="LS/RS"/>
</dbReference>
<comment type="caution">
    <text evidence="8">The sequence shown here is derived from an EMBL/GenBank/DDBJ whole genome shotgun (WGS) entry which is preliminary data.</text>
</comment>
<dbReference type="HAMAP" id="MF_00178">
    <property type="entry name" value="Lumazine_synth"/>
    <property type="match status" value="1"/>
</dbReference>
<evidence type="ECO:0000256" key="7">
    <source>
        <dbReference type="RuleBase" id="RU003795"/>
    </source>
</evidence>
<comment type="function">
    <text evidence="7">Catalyzes the formation of 6,7-dimethyl-8-ribityllumazine by condensation of 5-amino-6-(D-ribitylamino)uracil with 3,4-dihydroxy-2-butanone 4-phosphate. This is the penultimate step in the biosynthesis of riboflavin.</text>
</comment>
<dbReference type="AlphaFoldDB" id="A0A0G2GKH4"/>
<dbReference type="OrthoDB" id="2965at2759"/>
<dbReference type="Proteomes" id="UP000053317">
    <property type="component" value="Unassembled WGS sequence"/>
</dbReference>
<keyword evidence="4 7" id="KW-0686">Riboflavin biosynthesis</keyword>
<dbReference type="PANTHER" id="PTHR21058:SF0">
    <property type="entry name" value="6,7-DIMETHYL-8-RIBITYLLUMAZINE SYNTHASE"/>
    <property type="match status" value="1"/>
</dbReference>
<dbReference type="UniPathway" id="UPA00275">
    <property type="reaction ID" value="UER00404"/>
</dbReference>
<dbReference type="GO" id="GO:0009231">
    <property type="term" value="P:riboflavin biosynthetic process"/>
    <property type="evidence" value="ECO:0007669"/>
    <property type="project" value="UniProtKB-UniPathway"/>
</dbReference>
<evidence type="ECO:0000256" key="4">
    <source>
        <dbReference type="ARBA" id="ARBA00022619"/>
    </source>
</evidence>
<dbReference type="GO" id="GO:0009349">
    <property type="term" value="C:riboflavin synthase complex"/>
    <property type="evidence" value="ECO:0007669"/>
    <property type="project" value="UniProtKB-UniRule"/>
</dbReference>
<reference evidence="8 9" key="2">
    <citation type="submission" date="2015-05" db="EMBL/GenBank/DDBJ databases">
        <authorList>
            <person name="Morales-Cruz A."/>
            <person name="Amrine K.C."/>
            <person name="Cantu D."/>
        </authorList>
    </citation>
    <scope>NUCLEOTIDE SEQUENCE [LARGE SCALE GENOMIC DNA]</scope>
    <source>
        <strain evidence="8">UCRPC4</strain>
    </source>
</reference>
<dbReference type="PANTHER" id="PTHR21058">
    <property type="entry name" value="6,7-DIMETHYL-8-RIBITYLLUMAZINE SYNTHASE DMRL SYNTHASE LUMAZINE SYNTHASE"/>
    <property type="match status" value="1"/>
</dbReference>
<evidence type="ECO:0000256" key="3">
    <source>
        <dbReference type="ARBA" id="ARBA00012664"/>
    </source>
</evidence>
<dbReference type="EC" id="2.5.1.78" evidence="3 7"/>
<evidence type="ECO:0000256" key="1">
    <source>
        <dbReference type="ARBA" id="ARBA00004917"/>
    </source>
</evidence>
<dbReference type="InterPro" id="IPR036467">
    <property type="entry name" value="LS/RS_sf"/>
</dbReference>
<dbReference type="FunFam" id="3.40.50.960:FF:000005">
    <property type="entry name" value="6,7-dimethyl-8-ribityllumazine synthase"/>
    <property type="match status" value="1"/>
</dbReference>
<evidence type="ECO:0000256" key="6">
    <source>
        <dbReference type="ARBA" id="ARBA00048785"/>
    </source>
</evidence>
<sequence length="242" mass="25508">MMVCTASPPSLLSYKDPNPISQWLTKFRRSFAPPGSGLRIGIVHARWNDTMIDALVTGAKKKLLEAGVKEENIVLESVPGSYELPFAVQRFYSASQTQSTTSVISGAAGSLLSGTADLLGASASTENLQAQAQPGSKPAESSSTALKTPFDAIIAIGVLIKGETMHFEYIADAVSHGLMRVQLDTGVPVVFGLLTVLNEEQGLMRAGIGKGEKGAGHNHGEDWGSAAVELASKRKAWAEGKI</sequence>
<comment type="similarity">
    <text evidence="2 7">Belongs to the DMRL synthase family.</text>
</comment>
<comment type="pathway">
    <text evidence="1 7">Cofactor biosynthesis; riboflavin biosynthesis; riboflavin from 2-hydroxy-3-oxobutyl phosphate and 5-amino-6-(D-ribitylamino)uracil: step 1/2.</text>
</comment>
<evidence type="ECO:0000256" key="5">
    <source>
        <dbReference type="ARBA" id="ARBA00022679"/>
    </source>
</evidence>
<evidence type="ECO:0000313" key="9">
    <source>
        <dbReference type="Proteomes" id="UP000053317"/>
    </source>
</evidence>
<organism evidence="8 9">
    <name type="scientific">Phaeomoniella chlamydospora</name>
    <name type="common">Phaeoacremonium chlamydosporum</name>
    <dbReference type="NCBI Taxonomy" id="158046"/>
    <lineage>
        <taxon>Eukaryota</taxon>
        <taxon>Fungi</taxon>
        <taxon>Dikarya</taxon>
        <taxon>Ascomycota</taxon>
        <taxon>Pezizomycotina</taxon>
        <taxon>Eurotiomycetes</taxon>
        <taxon>Chaetothyriomycetidae</taxon>
        <taxon>Phaeomoniellales</taxon>
        <taxon>Phaeomoniellaceae</taxon>
        <taxon>Phaeomoniella</taxon>
    </lineage>
</organism>
<proteinExistence type="inferred from homology"/>
<dbReference type="GO" id="GO:0000906">
    <property type="term" value="F:6,7-dimethyl-8-ribityllumazine synthase activity"/>
    <property type="evidence" value="ECO:0007669"/>
    <property type="project" value="UniProtKB-EC"/>
</dbReference>
<dbReference type="NCBIfam" id="TIGR00114">
    <property type="entry name" value="lumazine-synth"/>
    <property type="match status" value="1"/>
</dbReference>
<dbReference type="EMBL" id="LCWF01000147">
    <property type="protein sequence ID" value="KKY17405.1"/>
    <property type="molecule type" value="Genomic_DNA"/>
</dbReference>
<keyword evidence="5 7" id="KW-0808">Transferase</keyword>
<evidence type="ECO:0000256" key="2">
    <source>
        <dbReference type="ARBA" id="ARBA00007424"/>
    </source>
</evidence>
<protein>
    <recommendedName>
        <fullName evidence="3 7">6,7-dimethyl-8-ribityllumazine synthase</fullName>
        <shortName evidence="7">DMRL synthase</shortName>
        <ecNumber evidence="3 7">2.5.1.78</ecNumber>
    </recommendedName>
</protein>
<name>A0A0G2GKH4_PHACM</name>
<dbReference type="GO" id="GO:0005758">
    <property type="term" value="C:mitochondrial intermembrane space"/>
    <property type="evidence" value="ECO:0007669"/>
    <property type="project" value="TreeGrafter"/>
</dbReference>
<reference evidence="8 9" key="1">
    <citation type="submission" date="2015-05" db="EMBL/GenBank/DDBJ databases">
        <title>Distinctive expansion of gene families associated with plant cell wall degradation and secondary metabolism in the genomes of grapevine trunk pathogens.</title>
        <authorList>
            <person name="Lawrence D.P."/>
            <person name="Travadon R."/>
            <person name="Rolshausen P.E."/>
            <person name="Baumgartner K."/>
        </authorList>
    </citation>
    <scope>NUCLEOTIDE SEQUENCE [LARGE SCALE GENOMIC DNA]</scope>
    <source>
        <strain evidence="8">UCRPC4</strain>
    </source>
</reference>
<dbReference type="CDD" id="cd09209">
    <property type="entry name" value="Lumazine_synthase-I"/>
    <property type="match status" value="1"/>
</dbReference>
<dbReference type="Pfam" id="PF00885">
    <property type="entry name" value="DMRL_synthase"/>
    <property type="match status" value="2"/>
</dbReference>
<comment type="catalytic activity">
    <reaction evidence="6 7">
        <text>(2S)-2-hydroxy-3-oxobutyl phosphate + 5-amino-6-(D-ribitylamino)uracil = 6,7-dimethyl-8-(1-D-ribityl)lumazine + phosphate + 2 H2O + H(+)</text>
        <dbReference type="Rhea" id="RHEA:26152"/>
        <dbReference type="ChEBI" id="CHEBI:15377"/>
        <dbReference type="ChEBI" id="CHEBI:15378"/>
        <dbReference type="ChEBI" id="CHEBI:15934"/>
        <dbReference type="ChEBI" id="CHEBI:43474"/>
        <dbReference type="ChEBI" id="CHEBI:58201"/>
        <dbReference type="ChEBI" id="CHEBI:58830"/>
        <dbReference type="EC" id="2.5.1.78"/>
    </reaction>
</comment>
<gene>
    <name evidence="8" type="ORF">UCRPC4_g05649</name>
</gene>
<dbReference type="Gene3D" id="3.40.50.960">
    <property type="entry name" value="Lumazine/riboflavin synthase"/>
    <property type="match status" value="1"/>
</dbReference>
<keyword evidence="9" id="KW-1185">Reference proteome</keyword>
<accession>A0A0G2GKH4</accession>
<evidence type="ECO:0000313" key="8">
    <source>
        <dbReference type="EMBL" id="KKY17405.1"/>
    </source>
</evidence>
<dbReference type="InterPro" id="IPR034964">
    <property type="entry name" value="LS"/>
</dbReference>